<feature type="domain" description="Soluble ligand binding" evidence="2">
    <location>
        <begin position="60"/>
        <end position="114"/>
    </location>
</feature>
<dbReference type="Gene3D" id="1.10.150.310">
    <property type="entry name" value="Tex RuvX-like domain-like"/>
    <property type="match status" value="1"/>
</dbReference>
<dbReference type="Pfam" id="PF12836">
    <property type="entry name" value="HHH_3"/>
    <property type="match status" value="1"/>
</dbReference>
<dbReference type="STRING" id="1797291.A2V47_06350"/>
<accession>A0A1F5A917</accession>
<dbReference type="SUPFAM" id="SSF47781">
    <property type="entry name" value="RuvA domain 2-like"/>
    <property type="match status" value="1"/>
</dbReference>
<dbReference type="AlphaFoldDB" id="A0A1F5A917"/>
<keyword evidence="1" id="KW-1133">Transmembrane helix</keyword>
<dbReference type="Pfam" id="PF10531">
    <property type="entry name" value="SLBB"/>
    <property type="match status" value="1"/>
</dbReference>
<keyword evidence="1" id="KW-0472">Membrane</keyword>
<proteinExistence type="predicted"/>
<protein>
    <recommendedName>
        <fullName evidence="2">Soluble ligand binding domain-containing protein</fullName>
    </recommendedName>
</protein>
<organism evidence="3 4">
    <name type="scientific">Candidatus Sediminicultor quintus</name>
    <dbReference type="NCBI Taxonomy" id="1797291"/>
    <lineage>
        <taxon>Bacteria</taxon>
        <taxon>Pseudomonadati</taxon>
        <taxon>Atribacterota</taxon>
        <taxon>Candidatus Phoenicimicrobiia</taxon>
        <taxon>Candidatus Pheonicimicrobiales</taxon>
        <taxon>Candidatus Phoenicimicrobiaceae</taxon>
        <taxon>Candidatus Sediminicultor</taxon>
    </lineage>
</organism>
<evidence type="ECO:0000313" key="3">
    <source>
        <dbReference type="EMBL" id="OGD15059.1"/>
    </source>
</evidence>
<dbReference type="InterPro" id="IPR010994">
    <property type="entry name" value="RuvA_2-like"/>
</dbReference>
<dbReference type="GO" id="GO:0015627">
    <property type="term" value="C:type II protein secretion system complex"/>
    <property type="evidence" value="ECO:0007669"/>
    <property type="project" value="TreeGrafter"/>
</dbReference>
<feature type="transmembrane region" description="Helical" evidence="1">
    <location>
        <begin position="12"/>
        <end position="31"/>
    </location>
</feature>
<comment type="caution">
    <text evidence="3">The sequence shown here is derived from an EMBL/GenBank/DDBJ whole genome shotgun (WGS) entry which is preliminary data.</text>
</comment>
<evidence type="ECO:0000256" key="1">
    <source>
        <dbReference type="SAM" id="Phobius"/>
    </source>
</evidence>
<dbReference type="InterPro" id="IPR004509">
    <property type="entry name" value="Competence_ComEA_HhH"/>
</dbReference>
<evidence type="ECO:0000259" key="2">
    <source>
        <dbReference type="Pfam" id="PF10531"/>
    </source>
</evidence>
<gene>
    <name evidence="3" type="ORF">A2V47_06350</name>
</gene>
<dbReference type="GO" id="GO:0015628">
    <property type="term" value="P:protein secretion by the type II secretion system"/>
    <property type="evidence" value="ECO:0007669"/>
    <property type="project" value="TreeGrafter"/>
</dbReference>
<dbReference type="InterPro" id="IPR019554">
    <property type="entry name" value="Soluble_ligand-bd"/>
</dbReference>
<sequence length="210" mass="22792">MFNLSNQEKITIILLFVLIIIGVGIVLNKNINREDNFMVNRTSDIIESNPAMQIEIPPLIIHIAGAVKNPGVYQLKPTDRIVDVVKIAGGAGEEANLDLINLAALLKDGQKIIIPYKTYSETGEEINANTYSYTASADSSSTDSTSAKININNANAAMLQTLSGIGPVLSERIIEYRNQNGLFGVIDDIKDVSGIGEKKFEGIKDLICVQ</sequence>
<dbReference type="EMBL" id="MEYH01000069">
    <property type="protein sequence ID" value="OGD15059.1"/>
    <property type="molecule type" value="Genomic_DNA"/>
</dbReference>
<dbReference type="PANTHER" id="PTHR21180">
    <property type="entry name" value="ENDONUCLEASE/EXONUCLEASE/PHOSPHATASE FAMILY DOMAIN-CONTAINING PROTEIN 1"/>
    <property type="match status" value="1"/>
</dbReference>
<evidence type="ECO:0000313" key="4">
    <source>
        <dbReference type="Proteomes" id="UP000177701"/>
    </source>
</evidence>
<dbReference type="NCBIfam" id="TIGR00426">
    <property type="entry name" value="competence protein ComEA helix-hairpin-helix repeat region"/>
    <property type="match status" value="1"/>
</dbReference>
<keyword evidence="1" id="KW-0812">Transmembrane</keyword>
<dbReference type="Gene3D" id="3.10.560.10">
    <property type="entry name" value="Outer membrane lipoprotein wza domain like"/>
    <property type="match status" value="1"/>
</dbReference>
<dbReference type="PANTHER" id="PTHR21180:SF32">
    <property type="entry name" value="ENDONUCLEASE_EXONUCLEASE_PHOSPHATASE FAMILY DOMAIN-CONTAINING PROTEIN 1"/>
    <property type="match status" value="1"/>
</dbReference>
<dbReference type="Proteomes" id="UP000177701">
    <property type="component" value="Unassembled WGS sequence"/>
</dbReference>
<reference evidence="3 4" key="1">
    <citation type="journal article" date="2016" name="Nat. Commun.">
        <title>Thousands of microbial genomes shed light on interconnected biogeochemical processes in an aquifer system.</title>
        <authorList>
            <person name="Anantharaman K."/>
            <person name="Brown C.T."/>
            <person name="Hug L.A."/>
            <person name="Sharon I."/>
            <person name="Castelle C.J."/>
            <person name="Probst A.J."/>
            <person name="Thomas B.C."/>
            <person name="Singh A."/>
            <person name="Wilkins M.J."/>
            <person name="Karaoz U."/>
            <person name="Brodie E.L."/>
            <person name="Williams K.H."/>
            <person name="Hubbard S.S."/>
            <person name="Banfield J.F."/>
        </authorList>
    </citation>
    <scope>NUCLEOTIDE SEQUENCE [LARGE SCALE GENOMIC DNA]</scope>
</reference>
<name>A0A1F5A917_9BACT</name>
<dbReference type="InterPro" id="IPR051675">
    <property type="entry name" value="Endo/Exo/Phosphatase_dom_1"/>
</dbReference>